<dbReference type="AlphaFoldDB" id="A0A382UCZ7"/>
<organism evidence="1">
    <name type="scientific">marine metagenome</name>
    <dbReference type="NCBI Taxonomy" id="408172"/>
    <lineage>
        <taxon>unclassified sequences</taxon>
        <taxon>metagenomes</taxon>
        <taxon>ecological metagenomes</taxon>
    </lineage>
</organism>
<name>A0A382UCZ7_9ZZZZ</name>
<sequence>MINYEVSDRIATITWDMDHPINVI</sequence>
<accession>A0A382UCZ7</accession>
<dbReference type="EMBL" id="UINC01143305">
    <property type="protein sequence ID" value="SVD32149.1"/>
    <property type="molecule type" value="Genomic_DNA"/>
</dbReference>
<proteinExistence type="predicted"/>
<protein>
    <submittedName>
        <fullName evidence="1">Uncharacterized protein</fullName>
    </submittedName>
</protein>
<feature type="non-terminal residue" evidence="1">
    <location>
        <position position="24"/>
    </location>
</feature>
<gene>
    <name evidence="1" type="ORF">METZ01_LOCUS385003</name>
</gene>
<evidence type="ECO:0000313" key="1">
    <source>
        <dbReference type="EMBL" id="SVD32149.1"/>
    </source>
</evidence>
<reference evidence="1" key="1">
    <citation type="submission" date="2018-05" db="EMBL/GenBank/DDBJ databases">
        <authorList>
            <person name="Lanie J.A."/>
            <person name="Ng W.-L."/>
            <person name="Kazmierczak K.M."/>
            <person name="Andrzejewski T.M."/>
            <person name="Davidsen T.M."/>
            <person name="Wayne K.J."/>
            <person name="Tettelin H."/>
            <person name="Glass J.I."/>
            <person name="Rusch D."/>
            <person name="Podicherti R."/>
            <person name="Tsui H.-C.T."/>
            <person name="Winkler M.E."/>
        </authorList>
    </citation>
    <scope>NUCLEOTIDE SEQUENCE</scope>
</reference>